<organism evidence="2 3">
    <name type="scientific">Arcticibacter pallidicorallinus</name>
    <dbReference type="NCBI Taxonomy" id="1259464"/>
    <lineage>
        <taxon>Bacteria</taxon>
        <taxon>Pseudomonadati</taxon>
        <taxon>Bacteroidota</taxon>
        <taxon>Sphingobacteriia</taxon>
        <taxon>Sphingobacteriales</taxon>
        <taxon>Sphingobacteriaceae</taxon>
        <taxon>Arcticibacter</taxon>
    </lineage>
</organism>
<evidence type="ECO:0000259" key="1">
    <source>
        <dbReference type="Pfam" id="PF09995"/>
    </source>
</evidence>
<dbReference type="RefSeq" id="WP_106292984.1">
    <property type="nucleotide sequence ID" value="NZ_PVTH01000005.1"/>
</dbReference>
<dbReference type="Proteomes" id="UP000238034">
    <property type="component" value="Unassembled WGS sequence"/>
</dbReference>
<accession>A0A2T0U3Q8</accession>
<evidence type="ECO:0000313" key="2">
    <source>
        <dbReference type="EMBL" id="PRY52552.1"/>
    </source>
</evidence>
<dbReference type="InterPro" id="IPR018713">
    <property type="entry name" value="MPAB/Lcp_cat_dom"/>
</dbReference>
<name>A0A2T0U3Q8_9SPHI</name>
<protein>
    <submittedName>
        <fullName evidence="2">Uncharacterized protein DUF2236</fullName>
    </submittedName>
</protein>
<dbReference type="Pfam" id="PF09995">
    <property type="entry name" value="MPAB_Lcp_cat"/>
    <property type="match status" value="1"/>
</dbReference>
<proteinExistence type="predicted"/>
<comment type="caution">
    <text evidence="2">The sequence shown here is derived from an EMBL/GenBank/DDBJ whole genome shotgun (WGS) entry which is preliminary data.</text>
</comment>
<dbReference type="EMBL" id="PVTH01000005">
    <property type="protein sequence ID" value="PRY52552.1"/>
    <property type="molecule type" value="Genomic_DNA"/>
</dbReference>
<dbReference type="PANTHER" id="PTHR37539">
    <property type="entry name" value="SECRETED PROTEIN-RELATED"/>
    <property type="match status" value="1"/>
</dbReference>
<dbReference type="GO" id="GO:0016491">
    <property type="term" value="F:oxidoreductase activity"/>
    <property type="evidence" value="ECO:0007669"/>
    <property type="project" value="InterPro"/>
</dbReference>
<reference evidence="2 3" key="1">
    <citation type="submission" date="2018-03" db="EMBL/GenBank/DDBJ databases">
        <title>Genomic Encyclopedia of Type Strains, Phase III (KMG-III): the genomes of soil and plant-associated and newly described type strains.</title>
        <authorList>
            <person name="Whitman W."/>
        </authorList>
    </citation>
    <scope>NUCLEOTIDE SEQUENCE [LARGE SCALE GENOMIC DNA]</scope>
    <source>
        <strain evidence="2 3">CGMCC 1.9313</strain>
    </source>
</reference>
<evidence type="ECO:0000313" key="3">
    <source>
        <dbReference type="Proteomes" id="UP000238034"/>
    </source>
</evidence>
<sequence>MHESRGYDNFLRAKRLKGDVHVQPFITEWLSDDMSGKKFYTWLGSMKSNADLDVVLDEFGRAEFVAKSRTLPDWADSEKMVEGSRFFIRHSDTIMSLLGLLSLPYCYAAADGAMVLYLTERLRDRPAKRLSDTADFIWDVMAPNAFSNDGKGFASCLKIRLTHALARHYVWRSDYWNEDLKTPVNQEDIAGTNLAFSLMVIRGLRKLGLALSYEEQQSFMHLWNVIGYLLGLDEELIPQDGKSATLLESAIRKRNFKSSIQGKALTKALLDHISEDSSIPLSSQETHQIVRFLLGDEVADILAVPPVAGLEYAPAFLKLSARLPRFDSGNILMAYRERHAAFLKART</sequence>
<feature type="domain" description="ER-bound oxygenase mpaB/mpaB'/Rubber oxygenase catalytic" evidence="1">
    <location>
        <begin position="119"/>
        <end position="310"/>
    </location>
</feature>
<keyword evidence="3" id="KW-1185">Reference proteome</keyword>
<gene>
    <name evidence="2" type="ORF">B0I27_10518</name>
</gene>
<dbReference type="InterPro" id="IPR037473">
    <property type="entry name" value="Lcp-like"/>
</dbReference>
<dbReference type="OrthoDB" id="6072815at2"/>
<dbReference type="PANTHER" id="PTHR37539:SF1">
    <property type="entry name" value="ER-BOUND OXYGENASE MPAB_MPAB'_RUBBER OXYGENASE CATALYTIC DOMAIN-CONTAINING PROTEIN"/>
    <property type="match status" value="1"/>
</dbReference>
<dbReference type="AlphaFoldDB" id="A0A2T0U3Q8"/>